<evidence type="ECO:0008006" key="6">
    <source>
        <dbReference type="Google" id="ProtNLM"/>
    </source>
</evidence>
<gene>
    <name evidence="4" type="ORF">BDN70DRAFT_828397</name>
</gene>
<evidence type="ECO:0000313" key="4">
    <source>
        <dbReference type="EMBL" id="KAF9482841.1"/>
    </source>
</evidence>
<dbReference type="OrthoDB" id="1921208at2759"/>
<feature type="signal peptide" evidence="3">
    <location>
        <begin position="1"/>
        <end position="18"/>
    </location>
</feature>
<dbReference type="EMBL" id="MU155160">
    <property type="protein sequence ID" value="KAF9482841.1"/>
    <property type="molecule type" value="Genomic_DNA"/>
</dbReference>
<organism evidence="4 5">
    <name type="scientific">Pholiota conissans</name>
    <dbReference type="NCBI Taxonomy" id="109636"/>
    <lineage>
        <taxon>Eukaryota</taxon>
        <taxon>Fungi</taxon>
        <taxon>Dikarya</taxon>
        <taxon>Basidiomycota</taxon>
        <taxon>Agaricomycotina</taxon>
        <taxon>Agaricomycetes</taxon>
        <taxon>Agaricomycetidae</taxon>
        <taxon>Agaricales</taxon>
        <taxon>Agaricineae</taxon>
        <taxon>Strophariaceae</taxon>
        <taxon>Pholiota</taxon>
    </lineage>
</organism>
<keyword evidence="5" id="KW-1185">Reference proteome</keyword>
<evidence type="ECO:0000313" key="5">
    <source>
        <dbReference type="Proteomes" id="UP000807469"/>
    </source>
</evidence>
<dbReference type="PANTHER" id="PTHR34883:SF15">
    <property type="entry name" value="EXTRACELLULAR SERINE-RICH PROTEIN"/>
    <property type="match status" value="1"/>
</dbReference>
<feature type="compositionally biased region" description="Low complexity" evidence="1">
    <location>
        <begin position="147"/>
        <end position="160"/>
    </location>
</feature>
<dbReference type="CDD" id="cd00920">
    <property type="entry name" value="Cupredoxin"/>
    <property type="match status" value="2"/>
</dbReference>
<evidence type="ECO:0000256" key="2">
    <source>
        <dbReference type="SAM" id="Phobius"/>
    </source>
</evidence>
<feature type="chain" id="PRO_5040357245" description="Cupredoxin" evidence="3">
    <location>
        <begin position="19"/>
        <end position="378"/>
    </location>
</feature>
<comment type="caution">
    <text evidence="4">The sequence shown here is derived from an EMBL/GenBank/DDBJ whole genome shotgun (WGS) entry which is preliminary data.</text>
</comment>
<sequence>MVSSSFSLLLVALPAVLGATFNVQVGAGGNLVYDPEFITANPGDVVNFIFNPKNHTATLSSFDTPCIANPSMQSTGFVPVAPGTAAANLPSKQFLVPEGTAPLWFYCEQTGHCGQGMVFAINPPADPAPNSFSKFKAAAIAQNGTAAATSTAPPAATSTSVTEDPNFTTPPAPQWTSATATVTFSGSVYTTTYSSYLGTPPPTPVAVPVDHRIIVGADGNLVYSPANITASIGDTVTFEFHPKNHTVTQSNFLNPCTPLQASTGTAGFSSGFIPVNATTTTFPTFQITVHDTAPIWGYCGQTNHCQSGMVFSINAVESGPNTFEAFQQLALRSNASSTTSGGASTTTTSTKPTSAAVATGAGVFVSLIVASGLVALIL</sequence>
<evidence type="ECO:0000256" key="1">
    <source>
        <dbReference type="SAM" id="MobiDB-lite"/>
    </source>
</evidence>
<dbReference type="InterPro" id="IPR008972">
    <property type="entry name" value="Cupredoxin"/>
</dbReference>
<name>A0A9P6CWE3_9AGAR</name>
<reference evidence="4" key="1">
    <citation type="submission" date="2020-11" db="EMBL/GenBank/DDBJ databases">
        <authorList>
            <consortium name="DOE Joint Genome Institute"/>
            <person name="Ahrendt S."/>
            <person name="Riley R."/>
            <person name="Andreopoulos W."/>
            <person name="Labutti K."/>
            <person name="Pangilinan J."/>
            <person name="Ruiz-Duenas F.J."/>
            <person name="Barrasa J.M."/>
            <person name="Sanchez-Garcia M."/>
            <person name="Camarero S."/>
            <person name="Miyauchi S."/>
            <person name="Serrano A."/>
            <person name="Linde D."/>
            <person name="Babiker R."/>
            <person name="Drula E."/>
            <person name="Ayuso-Fernandez I."/>
            <person name="Pacheco R."/>
            <person name="Padilla G."/>
            <person name="Ferreira P."/>
            <person name="Barriuso J."/>
            <person name="Kellner H."/>
            <person name="Castanera R."/>
            <person name="Alfaro M."/>
            <person name="Ramirez L."/>
            <person name="Pisabarro A.G."/>
            <person name="Kuo A."/>
            <person name="Tritt A."/>
            <person name="Lipzen A."/>
            <person name="He G."/>
            <person name="Yan M."/>
            <person name="Ng V."/>
            <person name="Cullen D."/>
            <person name="Martin F."/>
            <person name="Rosso M.-N."/>
            <person name="Henrissat B."/>
            <person name="Hibbett D."/>
            <person name="Martinez A.T."/>
            <person name="Grigoriev I.V."/>
        </authorList>
    </citation>
    <scope>NUCLEOTIDE SEQUENCE</scope>
    <source>
        <strain evidence="4">CIRM-BRFM 674</strain>
    </source>
</reference>
<accession>A0A9P6CWE3</accession>
<dbReference type="SUPFAM" id="SSF49503">
    <property type="entry name" value="Cupredoxins"/>
    <property type="match status" value="2"/>
</dbReference>
<dbReference type="Proteomes" id="UP000807469">
    <property type="component" value="Unassembled WGS sequence"/>
</dbReference>
<evidence type="ECO:0000256" key="3">
    <source>
        <dbReference type="SAM" id="SignalP"/>
    </source>
</evidence>
<dbReference type="AlphaFoldDB" id="A0A9P6CWE3"/>
<dbReference type="InterPro" id="IPR052953">
    <property type="entry name" value="Ser-rich/MCO-related"/>
</dbReference>
<proteinExistence type="predicted"/>
<keyword evidence="2" id="KW-1133">Transmembrane helix</keyword>
<feature type="transmembrane region" description="Helical" evidence="2">
    <location>
        <begin position="355"/>
        <end position="377"/>
    </location>
</feature>
<dbReference type="PANTHER" id="PTHR34883">
    <property type="entry name" value="SERINE-RICH PROTEIN, PUTATIVE-RELATED-RELATED"/>
    <property type="match status" value="1"/>
</dbReference>
<keyword evidence="2" id="KW-0812">Transmembrane</keyword>
<feature type="region of interest" description="Disordered" evidence="1">
    <location>
        <begin position="147"/>
        <end position="174"/>
    </location>
</feature>
<keyword evidence="3" id="KW-0732">Signal</keyword>
<protein>
    <recommendedName>
        <fullName evidence="6">Cupredoxin</fullName>
    </recommendedName>
</protein>
<dbReference type="Gene3D" id="2.60.40.420">
    <property type="entry name" value="Cupredoxins - blue copper proteins"/>
    <property type="match status" value="2"/>
</dbReference>
<keyword evidence="2" id="KW-0472">Membrane</keyword>